<protein>
    <submittedName>
        <fullName evidence="2">Thioredoxin-like protein CXXS1</fullName>
    </submittedName>
</protein>
<dbReference type="PANTHER" id="PTHR10438">
    <property type="entry name" value="THIOREDOXIN"/>
    <property type="match status" value="1"/>
</dbReference>
<dbReference type="InterPro" id="IPR013766">
    <property type="entry name" value="Thioredoxin_domain"/>
</dbReference>
<name>A0A438DPJ0_VITVI</name>
<dbReference type="CDD" id="cd02947">
    <property type="entry name" value="TRX_family"/>
    <property type="match status" value="1"/>
</dbReference>
<organism evidence="2 3">
    <name type="scientific">Vitis vinifera</name>
    <name type="common">Grape</name>
    <dbReference type="NCBI Taxonomy" id="29760"/>
    <lineage>
        <taxon>Eukaryota</taxon>
        <taxon>Viridiplantae</taxon>
        <taxon>Streptophyta</taxon>
        <taxon>Embryophyta</taxon>
        <taxon>Tracheophyta</taxon>
        <taxon>Spermatophyta</taxon>
        <taxon>Magnoliopsida</taxon>
        <taxon>eudicotyledons</taxon>
        <taxon>Gunneridae</taxon>
        <taxon>Pentapetalae</taxon>
        <taxon>rosids</taxon>
        <taxon>Vitales</taxon>
        <taxon>Vitaceae</taxon>
        <taxon>Viteae</taxon>
        <taxon>Vitis</taxon>
    </lineage>
</organism>
<dbReference type="AlphaFoldDB" id="A0A438DPJ0"/>
<reference evidence="2 3" key="1">
    <citation type="journal article" date="2018" name="PLoS Genet.">
        <title>Population sequencing reveals clonal diversity and ancestral inbreeding in the grapevine cultivar Chardonnay.</title>
        <authorList>
            <person name="Roach M.J."/>
            <person name="Johnson D.L."/>
            <person name="Bohlmann J."/>
            <person name="van Vuuren H.J."/>
            <person name="Jones S.J."/>
            <person name="Pretorius I.S."/>
            <person name="Schmidt S.A."/>
            <person name="Borneman A.R."/>
        </authorList>
    </citation>
    <scope>NUCLEOTIDE SEQUENCE [LARGE SCALE GENOMIC DNA]</scope>
    <source>
        <strain evidence="3">cv. Chardonnay</strain>
        <tissue evidence="2">Leaf</tissue>
    </source>
</reference>
<evidence type="ECO:0000313" key="3">
    <source>
        <dbReference type="Proteomes" id="UP000288805"/>
    </source>
</evidence>
<dbReference type="EMBL" id="QGNW01001540">
    <property type="protein sequence ID" value="RVW37362.1"/>
    <property type="molecule type" value="Genomic_DNA"/>
</dbReference>
<evidence type="ECO:0000259" key="1">
    <source>
        <dbReference type="Pfam" id="PF00085"/>
    </source>
</evidence>
<feature type="domain" description="Thioredoxin" evidence="1">
    <location>
        <begin position="98"/>
        <end position="135"/>
    </location>
</feature>
<dbReference type="Pfam" id="PF00085">
    <property type="entry name" value="Thioredoxin"/>
    <property type="match status" value="1"/>
</dbReference>
<proteinExistence type="predicted"/>
<dbReference type="InterPro" id="IPR050620">
    <property type="entry name" value="Thioredoxin_H-type-like"/>
</dbReference>
<dbReference type="InterPro" id="IPR036249">
    <property type="entry name" value="Thioredoxin-like_sf"/>
</dbReference>
<dbReference type="SUPFAM" id="SSF52833">
    <property type="entry name" value="Thioredoxin-like"/>
    <property type="match status" value="1"/>
</dbReference>
<dbReference type="Proteomes" id="UP000288805">
    <property type="component" value="Unassembled WGS sequence"/>
</dbReference>
<comment type="caution">
    <text evidence="2">The sequence shown here is derived from an EMBL/GenBank/DDBJ whole genome shotgun (WGS) entry which is preliminary data.</text>
</comment>
<dbReference type="Gene3D" id="3.40.30.10">
    <property type="entry name" value="Glutaredoxin"/>
    <property type="match status" value="1"/>
</dbReference>
<gene>
    <name evidence="2" type="primary">CXXS1_2</name>
    <name evidence="2" type="ORF">CK203_087708</name>
</gene>
<sequence length="150" mass="16894">MAGNQQLKESRVVKVDSEESWDLFFSQATNQGCPVVVHFTAAWCIPSVAMTAKIIDGYNTLSVWSFPRLNSSWASSIRGSHCLYMKLETQLIEVCGLYQEVASKMEIKAMPTFLLMREGAQVDKLVGANPDEIRKRTEAFIRSSRSHKMT</sequence>
<evidence type="ECO:0000313" key="2">
    <source>
        <dbReference type="EMBL" id="RVW37362.1"/>
    </source>
</evidence>
<accession>A0A438DPJ0</accession>
<dbReference type="PANTHER" id="PTHR10438:SF242">
    <property type="entry name" value="THIOREDOXIN-LIKE PROTEIN CXXS1"/>
    <property type="match status" value="1"/>
</dbReference>